<feature type="non-terminal residue" evidence="7">
    <location>
        <position position="69"/>
    </location>
</feature>
<reference evidence="7" key="1">
    <citation type="journal article" date="2023" name="IScience">
        <title>Live-bearing cockroach genome reveals convergent evolutionary mechanisms linked to viviparity in insects and beyond.</title>
        <authorList>
            <person name="Fouks B."/>
            <person name="Harrison M.C."/>
            <person name="Mikhailova A.A."/>
            <person name="Marchal E."/>
            <person name="English S."/>
            <person name="Carruthers M."/>
            <person name="Jennings E.C."/>
            <person name="Chiamaka E.L."/>
            <person name="Frigard R.A."/>
            <person name="Pippel M."/>
            <person name="Attardo G.M."/>
            <person name="Benoit J.B."/>
            <person name="Bornberg-Bauer E."/>
            <person name="Tobe S.S."/>
        </authorList>
    </citation>
    <scope>NUCLEOTIDE SEQUENCE</scope>
    <source>
        <strain evidence="7">Stay&amp;Tobe</strain>
    </source>
</reference>
<dbReference type="Pfam" id="PF00096">
    <property type="entry name" value="zf-C2H2"/>
    <property type="match status" value="2"/>
</dbReference>
<dbReference type="PROSITE" id="PS50157">
    <property type="entry name" value="ZINC_FINGER_C2H2_2"/>
    <property type="match status" value="2"/>
</dbReference>
<dbReference type="PANTHER" id="PTHR14196">
    <property type="entry name" value="ODD-SKIPPED - RELATED"/>
    <property type="match status" value="1"/>
</dbReference>
<evidence type="ECO:0000313" key="8">
    <source>
        <dbReference type="Proteomes" id="UP001233999"/>
    </source>
</evidence>
<organism evidence="7 8">
    <name type="scientific">Diploptera punctata</name>
    <name type="common">Pacific beetle cockroach</name>
    <dbReference type="NCBI Taxonomy" id="6984"/>
    <lineage>
        <taxon>Eukaryota</taxon>
        <taxon>Metazoa</taxon>
        <taxon>Ecdysozoa</taxon>
        <taxon>Arthropoda</taxon>
        <taxon>Hexapoda</taxon>
        <taxon>Insecta</taxon>
        <taxon>Pterygota</taxon>
        <taxon>Neoptera</taxon>
        <taxon>Polyneoptera</taxon>
        <taxon>Dictyoptera</taxon>
        <taxon>Blattodea</taxon>
        <taxon>Blaberoidea</taxon>
        <taxon>Blaberidae</taxon>
        <taxon>Diplopterinae</taxon>
        <taxon>Diploptera</taxon>
    </lineage>
</organism>
<dbReference type="SUPFAM" id="SSF57667">
    <property type="entry name" value="beta-beta-alpha zinc fingers"/>
    <property type="match status" value="1"/>
</dbReference>
<evidence type="ECO:0000256" key="2">
    <source>
        <dbReference type="ARBA" id="ARBA00022737"/>
    </source>
</evidence>
<evidence type="ECO:0000256" key="4">
    <source>
        <dbReference type="ARBA" id="ARBA00022833"/>
    </source>
</evidence>
<dbReference type="GO" id="GO:0005634">
    <property type="term" value="C:nucleus"/>
    <property type="evidence" value="ECO:0007669"/>
    <property type="project" value="TreeGrafter"/>
</dbReference>
<dbReference type="InterPro" id="IPR050717">
    <property type="entry name" value="C2H2-ZF_Transcription_Reg"/>
</dbReference>
<evidence type="ECO:0000256" key="5">
    <source>
        <dbReference type="PROSITE-ProRule" id="PRU00042"/>
    </source>
</evidence>
<accession>A0AAD8AG41</accession>
<feature type="non-terminal residue" evidence="7">
    <location>
        <position position="1"/>
    </location>
</feature>
<reference evidence="7" key="2">
    <citation type="submission" date="2023-05" db="EMBL/GenBank/DDBJ databases">
        <authorList>
            <person name="Fouks B."/>
        </authorList>
    </citation>
    <scope>NUCLEOTIDE SEQUENCE</scope>
    <source>
        <strain evidence="7">Stay&amp;Tobe</strain>
        <tissue evidence="7">Testes</tissue>
    </source>
</reference>
<keyword evidence="2" id="KW-0677">Repeat</keyword>
<dbReference type="AlphaFoldDB" id="A0AAD8AG41"/>
<feature type="domain" description="C2H2-type" evidence="6">
    <location>
        <begin position="24"/>
        <end position="51"/>
    </location>
</feature>
<dbReference type="EMBL" id="JASPKZ010001594">
    <property type="protein sequence ID" value="KAJ9597647.1"/>
    <property type="molecule type" value="Genomic_DNA"/>
</dbReference>
<sequence>CNTSFSRKSNLILHLRTHTNEKPFKCTICNMSFKQKSNLVRHSGVHTNEKPFKCSQCLFLDACPDQSGN</sequence>
<evidence type="ECO:0000259" key="6">
    <source>
        <dbReference type="PROSITE" id="PS50157"/>
    </source>
</evidence>
<proteinExistence type="predicted"/>
<feature type="domain" description="C2H2-type" evidence="6">
    <location>
        <begin position="1"/>
        <end position="23"/>
    </location>
</feature>
<dbReference type="PANTHER" id="PTHR14196:SF12">
    <property type="entry name" value="ZINC FINGER PROTEIN 208-LIKE"/>
    <property type="match status" value="1"/>
</dbReference>
<dbReference type="InterPro" id="IPR036236">
    <property type="entry name" value="Znf_C2H2_sf"/>
</dbReference>
<dbReference type="InterPro" id="IPR013087">
    <property type="entry name" value="Znf_C2H2_type"/>
</dbReference>
<dbReference type="PROSITE" id="PS00028">
    <property type="entry name" value="ZINC_FINGER_C2H2_1"/>
    <property type="match status" value="1"/>
</dbReference>
<dbReference type="Gene3D" id="3.30.160.60">
    <property type="entry name" value="Classic Zinc Finger"/>
    <property type="match status" value="2"/>
</dbReference>
<dbReference type="Proteomes" id="UP001233999">
    <property type="component" value="Unassembled WGS sequence"/>
</dbReference>
<dbReference type="GO" id="GO:0000981">
    <property type="term" value="F:DNA-binding transcription factor activity, RNA polymerase II-specific"/>
    <property type="evidence" value="ECO:0007669"/>
    <property type="project" value="TreeGrafter"/>
</dbReference>
<keyword evidence="8" id="KW-1185">Reference proteome</keyword>
<keyword evidence="1" id="KW-0479">Metal-binding</keyword>
<protein>
    <recommendedName>
        <fullName evidence="6">C2H2-type domain-containing protein</fullName>
    </recommendedName>
</protein>
<evidence type="ECO:0000256" key="3">
    <source>
        <dbReference type="ARBA" id="ARBA00022771"/>
    </source>
</evidence>
<dbReference type="FunFam" id="3.30.160.60:FF:002343">
    <property type="entry name" value="Zinc finger protein 33A"/>
    <property type="match status" value="1"/>
</dbReference>
<name>A0AAD8AG41_DIPPU</name>
<keyword evidence="3 5" id="KW-0863">Zinc-finger</keyword>
<dbReference type="GO" id="GO:0000977">
    <property type="term" value="F:RNA polymerase II transcription regulatory region sequence-specific DNA binding"/>
    <property type="evidence" value="ECO:0007669"/>
    <property type="project" value="TreeGrafter"/>
</dbReference>
<comment type="caution">
    <text evidence="7">The sequence shown here is derived from an EMBL/GenBank/DDBJ whole genome shotgun (WGS) entry which is preliminary data.</text>
</comment>
<gene>
    <name evidence="7" type="ORF">L9F63_011481</name>
</gene>
<evidence type="ECO:0000256" key="1">
    <source>
        <dbReference type="ARBA" id="ARBA00022723"/>
    </source>
</evidence>
<dbReference type="SMART" id="SM00355">
    <property type="entry name" value="ZnF_C2H2"/>
    <property type="match status" value="2"/>
</dbReference>
<evidence type="ECO:0000313" key="7">
    <source>
        <dbReference type="EMBL" id="KAJ9597647.1"/>
    </source>
</evidence>
<keyword evidence="4" id="KW-0862">Zinc</keyword>
<dbReference type="GO" id="GO:0008270">
    <property type="term" value="F:zinc ion binding"/>
    <property type="evidence" value="ECO:0007669"/>
    <property type="project" value="UniProtKB-KW"/>
</dbReference>